<dbReference type="SUPFAM" id="SSF52540">
    <property type="entry name" value="P-loop containing nucleoside triphosphate hydrolases"/>
    <property type="match status" value="1"/>
</dbReference>
<dbReference type="Proteomes" id="UP000281343">
    <property type="component" value="Unassembled WGS sequence"/>
</dbReference>
<evidence type="ECO:0000256" key="7">
    <source>
        <dbReference type="ARBA" id="ARBA00022967"/>
    </source>
</evidence>
<dbReference type="InterPro" id="IPR004606">
    <property type="entry name" value="Mop_domain"/>
</dbReference>
<dbReference type="PANTHER" id="PTHR43514">
    <property type="entry name" value="ABC TRANSPORTER I FAMILY MEMBER 10"/>
    <property type="match status" value="1"/>
</dbReference>
<dbReference type="OrthoDB" id="9802264at2"/>
<keyword evidence="13" id="KW-1185">Reference proteome</keyword>
<dbReference type="Pfam" id="PF00005">
    <property type="entry name" value="ABC_tran"/>
    <property type="match status" value="1"/>
</dbReference>
<comment type="caution">
    <text evidence="12">The sequence shown here is derived from an EMBL/GenBank/DDBJ whole genome shotgun (WGS) entry which is preliminary data.</text>
</comment>
<dbReference type="PANTHER" id="PTHR43514:SF4">
    <property type="entry name" value="ABC TRANSPORTER I FAMILY MEMBER 10"/>
    <property type="match status" value="1"/>
</dbReference>
<evidence type="ECO:0000256" key="4">
    <source>
        <dbReference type="ARBA" id="ARBA00022519"/>
    </source>
</evidence>
<keyword evidence="12" id="KW-0378">Hydrolase</keyword>
<evidence type="ECO:0000256" key="5">
    <source>
        <dbReference type="ARBA" id="ARBA00022741"/>
    </source>
</evidence>
<evidence type="ECO:0000256" key="6">
    <source>
        <dbReference type="ARBA" id="ARBA00022840"/>
    </source>
</evidence>
<keyword evidence="3 9" id="KW-0500">Molybdenum</keyword>
<dbReference type="PROSITE" id="PS50893">
    <property type="entry name" value="ABC_TRANSPORTER_2"/>
    <property type="match status" value="1"/>
</dbReference>
<dbReference type="GO" id="GO:0016887">
    <property type="term" value="F:ATP hydrolysis activity"/>
    <property type="evidence" value="ECO:0007669"/>
    <property type="project" value="InterPro"/>
</dbReference>
<evidence type="ECO:0000256" key="9">
    <source>
        <dbReference type="PROSITE-ProRule" id="PRU01213"/>
    </source>
</evidence>
<keyword evidence="8" id="KW-0472">Membrane</keyword>
<dbReference type="Pfam" id="PF03459">
    <property type="entry name" value="TOBE"/>
    <property type="match status" value="1"/>
</dbReference>
<dbReference type="InterPro" id="IPR050334">
    <property type="entry name" value="Molybdenum_import_ModC"/>
</dbReference>
<reference evidence="12 13" key="1">
    <citation type="submission" date="2018-10" db="EMBL/GenBank/DDBJ databases">
        <authorList>
            <person name="Jung H.S."/>
            <person name="Jeon C.O."/>
        </authorList>
    </citation>
    <scope>NUCLEOTIDE SEQUENCE [LARGE SCALE GENOMIC DNA]</scope>
    <source>
        <strain evidence="12 13">MA-7-27</strain>
    </source>
</reference>
<name>A0A3L9Y4I9_9RHOB</name>
<dbReference type="InterPro" id="IPR003439">
    <property type="entry name" value="ABC_transporter-like_ATP-bd"/>
</dbReference>
<dbReference type="SUPFAM" id="SSF50331">
    <property type="entry name" value="MOP-like"/>
    <property type="match status" value="1"/>
</dbReference>
<evidence type="ECO:0000256" key="2">
    <source>
        <dbReference type="ARBA" id="ARBA00022475"/>
    </source>
</evidence>
<dbReference type="AlphaFoldDB" id="A0A3L9Y4I9"/>
<sequence length="363" mass="38580">MSILLSLHHRFPDMELSIDCTLEGGLTAIFGPSGAGKTSVLRAVAGLLHPDQGRLQIGERLLLDTGAGISVATADRRIGYVFQEPRLFPHMTVAANLRYGEARAKGHALPLGFDPLVALLGLGDLLKRRPATLSGGEGQRVALGRALLSAPDLLLMDEPLSALDTRRKAELLPYFERLRDQVGVPILYVSHDVSEVARLADTVILMEKGQMRAIGPAADVFAGGETGDQISRDVAGAILHVIVAGYDERDGLTEARIGQHPIWVPGRVGAVGDRLRLRLDARDVMLMRELPQGISALNVLPATVLGIAAGPGSGALVRLDHQGQALVARVTKRSVRALGLKPGLALHAIVKSMSVTQERVGTG</sequence>
<evidence type="ECO:0000313" key="13">
    <source>
        <dbReference type="Proteomes" id="UP000281343"/>
    </source>
</evidence>
<keyword evidence="5" id="KW-0547">Nucleotide-binding</keyword>
<organism evidence="12 13">
    <name type="scientific">Rhodophyticola porphyridii</name>
    <dbReference type="NCBI Taxonomy" id="1852017"/>
    <lineage>
        <taxon>Bacteria</taxon>
        <taxon>Pseudomonadati</taxon>
        <taxon>Pseudomonadota</taxon>
        <taxon>Alphaproteobacteria</taxon>
        <taxon>Rhodobacterales</taxon>
        <taxon>Roseobacteraceae</taxon>
        <taxon>Rhodophyticola</taxon>
    </lineage>
</organism>
<feature type="domain" description="ABC transporter" evidence="10">
    <location>
        <begin position="2"/>
        <end position="233"/>
    </location>
</feature>
<evidence type="ECO:0000256" key="1">
    <source>
        <dbReference type="ARBA" id="ARBA00022448"/>
    </source>
</evidence>
<dbReference type="Gene3D" id="3.40.50.300">
    <property type="entry name" value="P-loop containing nucleotide triphosphate hydrolases"/>
    <property type="match status" value="1"/>
</dbReference>
<dbReference type="GO" id="GO:0015098">
    <property type="term" value="F:molybdate ion transmembrane transporter activity"/>
    <property type="evidence" value="ECO:0007669"/>
    <property type="project" value="InterPro"/>
</dbReference>
<dbReference type="GO" id="GO:0140359">
    <property type="term" value="F:ABC-type transporter activity"/>
    <property type="evidence" value="ECO:0007669"/>
    <property type="project" value="InterPro"/>
</dbReference>
<evidence type="ECO:0000256" key="3">
    <source>
        <dbReference type="ARBA" id="ARBA00022505"/>
    </source>
</evidence>
<evidence type="ECO:0000256" key="8">
    <source>
        <dbReference type="ARBA" id="ARBA00023136"/>
    </source>
</evidence>
<dbReference type="NCBIfam" id="TIGR02142">
    <property type="entry name" value="modC_ABC"/>
    <property type="match status" value="1"/>
</dbReference>
<keyword evidence="4" id="KW-0997">Cell inner membrane</keyword>
<dbReference type="PROSITE" id="PS51866">
    <property type="entry name" value="MOP"/>
    <property type="match status" value="1"/>
</dbReference>
<dbReference type="RefSeq" id="WP_121896269.1">
    <property type="nucleotide sequence ID" value="NZ_RCNT01000001.1"/>
</dbReference>
<proteinExistence type="predicted"/>
<evidence type="ECO:0000259" key="10">
    <source>
        <dbReference type="PROSITE" id="PS50893"/>
    </source>
</evidence>
<keyword evidence="1" id="KW-0813">Transport</keyword>
<keyword evidence="7" id="KW-1278">Translocase</keyword>
<gene>
    <name evidence="12" type="primary">modC</name>
    <name evidence="12" type="ORF">D9R08_01750</name>
</gene>
<dbReference type="InterPro" id="IPR005116">
    <property type="entry name" value="Transp-assoc_OB_typ1"/>
</dbReference>
<keyword evidence="6 12" id="KW-0067">ATP-binding</keyword>
<dbReference type="SMART" id="SM00382">
    <property type="entry name" value="AAA"/>
    <property type="match status" value="1"/>
</dbReference>
<accession>A0A3L9Y4I9</accession>
<feature type="domain" description="Mop" evidence="11">
    <location>
        <begin position="293"/>
        <end position="359"/>
    </location>
</feature>
<dbReference type="GO" id="GO:0005524">
    <property type="term" value="F:ATP binding"/>
    <property type="evidence" value="ECO:0007669"/>
    <property type="project" value="UniProtKB-KW"/>
</dbReference>
<dbReference type="EMBL" id="RCNT01000001">
    <property type="protein sequence ID" value="RMA43679.1"/>
    <property type="molecule type" value="Genomic_DNA"/>
</dbReference>
<dbReference type="EC" id="3.6.3.29" evidence="12"/>
<dbReference type="InterPro" id="IPR003593">
    <property type="entry name" value="AAA+_ATPase"/>
</dbReference>
<dbReference type="InterPro" id="IPR027417">
    <property type="entry name" value="P-loop_NTPase"/>
</dbReference>
<dbReference type="InterPro" id="IPR008995">
    <property type="entry name" value="Mo/tungstate-bd_C_term_dom"/>
</dbReference>
<dbReference type="Gene3D" id="2.40.50.100">
    <property type="match status" value="1"/>
</dbReference>
<evidence type="ECO:0000313" key="12">
    <source>
        <dbReference type="EMBL" id="RMA43679.1"/>
    </source>
</evidence>
<keyword evidence="2" id="KW-1003">Cell membrane</keyword>
<dbReference type="GO" id="GO:0016020">
    <property type="term" value="C:membrane"/>
    <property type="evidence" value="ECO:0007669"/>
    <property type="project" value="InterPro"/>
</dbReference>
<protein>
    <submittedName>
        <fullName evidence="12">Molybdenum ABC transporter ATP-binding protein</fullName>
        <ecNumber evidence="12">3.6.3.29</ecNumber>
    </submittedName>
</protein>
<dbReference type="InterPro" id="IPR011868">
    <property type="entry name" value="ModC_ABC_ATP-bd"/>
</dbReference>
<evidence type="ECO:0000259" key="11">
    <source>
        <dbReference type="PROSITE" id="PS51866"/>
    </source>
</evidence>